<dbReference type="Gene3D" id="3.10.300.10">
    <property type="entry name" value="Methylpurine-DNA glycosylase (MPG)"/>
    <property type="match status" value="1"/>
</dbReference>
<keyword evidence="6" id="KW-1133">Transmembrane helix</keyword>
<comment type="similarity">
    <text evidence="1 5">Belongs to the DNA glycosylase MPG family.</text>
</comment>
<proteinExistence type="inferred from homology"/>
<keyword evidence="3 5" id="KW-0378">Hydrolase</keyword>
<name>A0ABS4KRW1_9CLOT</name>
<protein>
    <recommendedName>
        <fullName evidence="5">Putative 3-methyladenine DNA glycosylase</fullName>
        <ecNumber evidence="5">3.2.2.-</ecNumber>
    </recommendedName>
</protein>
<dbReference type="EMBL" id="JAGGLM010000004">
    <property type="protein sequence ID" value="MBP2032345.1"/>
    <property type="molecule type" value="Genomic_DNA"/>
</dbReference>
<dbReference type="Proteomes" id="UP001519307">
    <property type="component" value="Unassembled WGS sequence"/>
</dbReference>
<comment type="caution">
    <text evidence="7">The sequence shown here is derived from an EMBL/GenBank/DDBJ whole genome shotgun (WGS) entry which is preliminary data.</text>
</comment>
<keyword evidence="7" id="KW-0326">Glycosidase</keyword>
<keyword evidence="2 5" id="KW-0227">DNA damage</keyword>
<evidence type="ECO:0000256" key="2">
    <source>
        <dbReference type="ARBA" id="ARBA00022763"/>
    </source>
</evidence>
<dbReference type="InterPro" id="IPR003180">
    <property type="entry name" value="MPG"/>
</dbReference>
<evidence type="ECO:0000256" key="3">
    <source>
        <dbReference type="ARBA" id="ARBA00022801"/>
    </source>
</evidence>
<dbReference type="InterPro" id="IPR036995">
    <property type="entry name" value="MPG_sf"/>
</dbReference>
<evidence type="ECO:0000256" key="1">
    <source>
        <dbReference type="ARBA" id="ARBA00009232"/>
    </source>
</evidence>
<gene>
    <name evidence="7" type="ORF">J2Z42_001010</name>
</gene>
<dbReference type="Pfam" id="PF02245">
    <property type="entry name" value="Pur_DNA_glyco"/>
    <property type="match status" value="1"/>
</dbReference>
<dbReference type="RefSeq" id="WP_209701425.1">
    <property type="nucleotide sequence ID" value="NZ_JAGGLM010000004.1"/>
</dbReference>
<dbReference type="GO" id="GO:0003905">
    <property type="term" value="F:alkylbase DNA N-glycosylase activity"/>
    <property type="evidence" value="ECO:0007669"/>
    <property type="project" value="UniProtKB-EC"/>
</dbReference>
<evidence type="ECO:0000256" key="4">
    <source>
        <dbReference type="ARBA" id="ARBA00023204"/>
    </source>
</evidence>
<dbReference type="CDD" id="cd00540">
    <property type="entry name" value="AAG"/>
    <property type="match status" value="1"/>
</dbReference>
<evidence type="ECO:0000256" key="6">
    <source>
        <dbReference type="SAM" id="Phobius"/>
    </source>
</evidence>
<organism evidence="7 8">
    <name type="scientific">Clostridium algifaecis</name>
    <dbReference type="NCBI Taxonomy" id="1472040"/>
    <lineage>
        <taxon>Bacteria</taxon>
        <taxon>Bacillati</taxon>
        <taxon>Bacillota</taxon>
        <taxon>Clostridia</taxon>
        <taxon>Eubacteriales</taxon>
        <taxon>Clostridiaceae</taxon>
        <taxon>Clostridium</taxon>
    </lineage>
</organism>
<keyword evidence="4 5" id="KW-0234">DNA repair</keyword>
<dbReference type="NCBIfam" id="TIGR00567">
    <property type="entry name" value="3mg"/>
    <property type="match status" value="1"/>
</dbReference>
<reference evidence="7 8" key="1">
    <citation type="submission" date="2021-03" db="EMBL/GenBank/DDBJ databases">
        <title>Genomic Encyclopedia of Type Strains, Phase IV (KMG-IV): sequencing the most valuable type-strain genomes for metagenomic binning, comparative biology and taxonomic classification.</title>
        <authorList>
            <person name="Goeker M."/>
        </authorList>
    </citation>
    <scope>NUCLEOTIDE SEQUENCE [LARGE SCALE GENOMIC DNA]</scope>
    <source>
        <strain evidence="7 8">DSM 28783</strain>
    </source>
</reference>
<dbReference type="PANTHER" id="PTHR10429:SF0">
    <property type="entry name" value="DNA-3-METHYLADENINE GLYCOSYLASE"/>
    <property type="match status" value="1"/>
</dbReference>
<evidence type="ECO:0000256" key="5">
    <source>
        <dbReference type="HAMAP-Rule" id="MF_00527"/>
    </source>
</evidence>
<sequence length="204" mass="23352">MVKLNRDFYNRDTLIVAKELLGKVLIHNTDGNILSGKIVEVEAYKGISDKAAHSYKGRRTKRTEVMYGIPGISYVFMIYGMYNCFNVITEKQGIPNAVLIRALEPLDNLNTLALNRFNKPYDELSKYQIKNLTNGPGKLCSALSIDRSANKLDLCKDELYISDNSINNFEIESSKRIGIDYAEEAKDYPWRFFIKNNIYVSKNK</sequence>
<dbReference type="SUPFAM" id="SSF50486">
    <property type="entry name" value="FMT C-terminal domain-like"/>
    <property type="match status" value="1"/>
</dbReference>
<keyword evidence="6" id="KW-0812">Transmembrane</keyword>
<accession>A0ABS4KRW1</accession>
<dbReference type="PANTHER" id="PTHR10429">
    <property type="entry name" value="DNA-3-METHYLADENINE GLYCOSYLASE"/>
    <property type="match status" value="1"/>
</dbReference>
<dbReference type="EC" id="3.2.2.-" evidence="5"/>
<dbReference type="InterPro" id="IPR011034">
    <property type="entry name" value="Formyl_transferase-like_C_sf"/>
</dbReference>
<evidence type="ECO:0000313" key="7">
    <source>
        <dbReference type="EMBL" id="MBP2032345.1"/>
    </source>
</evidence>
<feature type="transmembrane region" description="Helical" evidence="6">
    <location>
        <begin position="65"/>
        <end position="82"/>
    </location>
</feature>
<keyword evidence="8" id="KW-1185">Reference proteome</keyword>
<keyword evidence="6" id="KW-0472">Membrane</keyword>
<evidence type="ECO:0000313" key="8">
    <source>
        <dbReference type="Proteomes" id="UP001519307"/>
    </source>
</evidence>
<dbReference type="HAMAP" id="MF_00527">
    <property type="entry name" value="3MGH"/>
    <property type="match status" value="1"/>
</dbReference>
<dbReference type="NCBIfam" id="NF002001">
    <property type="entry name" value="PRK00802.1-1"/>
    <property type="match status" value="1"/>
</dbReference>